<dbReference type="PROSITE" id="PS00198">
    <property type="entry name" value="4FE4S_FER_1"/>
    <property type="match status" value="1"/>
</dbReference>
<organism evidence="2">
    <name type="scientific">bioreactor metagenome</name>
    <dbReference type="NCBI Taxonomy" id="1076179"/>
    <lineage>
        <taxon>unclassified sequences</taxon>
        <taxon>metagenomes</taxon>
        <taxon>ecological metagenomes</taxon>
    </lineage>
</organism>
<dbReference type="InterPro" id="IPR009016">
    <property type="entry name" value="Fe_hydrogenase"/>
</dbReference>
<dbReference type="AlphaFoldDB" id="A0A644UZW0"/>
<dbReference type="InterPro" id="IPR017900">
    <property type="entry name" value="4Fe4S_Fe_S_CS"/>
</dbReference>
<feature type="domain" description="4Fe-4S ferredoxin-type" evidence="1">
    <location>
        <begin position="134"/>
        <end position="164"/>
    </location>
</feature>
<reference evidence="2" key="1">
    <citation type="submission" date="2019-08" db="EMBL/GenBank/DDBJ databases">
        <authorList>
            <person name="Kucharzyk K."/>
            <person name="Murdoch R.W."/>
            <person name="Higgins S."/>
            <person name="Loffler F."/>
        </authorList>
    </citation>
    <scope>NUCLEOTIDE SEQUENCE</scope>
</reference>
<dbReference type="PANTHER" id="PTHR11615">
    <property type="entry name" value="NITRATE, FORMATE, IRON DEHYDROGENASE"/>
    <property type="match status" value="1"/>
</dbReference>
<dbReference type="Pfam" id="PF02906">
    <property type="entry name" value="Fe_hyd_lg_C"/>
    <property type="match status" value="1"/>
</dbReference>
<dbReference type="PROSITE" id="PS51379">
    <property type="entry name" value="4FE4S_FER_2"/>
    <property type="match status" value="2"/>
</dbReference>
<feature type="domain" description="4Fe-4S ferredoxin-type" evidence="1">
    <location>
        <begin position="180"/>
        <end position="209"/>
    </location>
</feature>
<gene>
    <name evidence="2" type="ORF">SDC9_30250</name>
</gene>
<proteinExistence type="predicted"/>
<dbReference type="SUPFAM" id="SSF54862">
    <property type="entry name" value="4Fe-4S ferredoxins"/>
    <property type="match status" value="1"/>
</dbReference>
<comment type="caution">
    <text evidence="2">The sequence shown here is derived from an EMBL/GenBank/DDBJ whole genome shotgun (WGS) entry which is preliminary data.</text>
</comment>
<protein>
    <recommendedName>
        <fullName evidence="1">4Fe-4S ferredoxin-type domain-containing protein</fullName>
    </recommendedName>
</protein>
<dbReference type="Gene3D" id="3.40.950.10">
    <property type="entry name" value="Fe-only Hydrogenase (Larger Subunit), Chain L, domain 3"/>
    <property type="match status" value="1"/>
</dbReference>
<dbReference type="Gene3D" id="3.30.70.20">
    <property type="match status" value="2"/>
</dbReference>
<dbReference type="EMBL" id="VSSQ01000188">
    <property type="protein sequence ID" value="MPL84285.1"/>
    <property type="molecule type" value="Genomic_DNA"/>
</dbReference>
<evidence type="ECO:0000313" key="2">
    <source>
        <dbReference type="EMBL" id="MPL84285.1"/>
    </source>
</evidence>
<name>A0A644UZW0_9ZZZZ</name>
<dbReference type="NCBIfam" id="TIGR04105">
    <property type="entry name" value="FeFe_hydrog_B1"/>
    <property type="match status" value="1"/>
</dbReference>
<dbReference type="Pfam" id="PF00037">
    <property type="entry name" value="Fer4"/>
    <property type="match status" value="2"/>
</dbReference>
<dbReference type="SUPFAM" id="SSF53920">
    <property type="entry name" value="Fe-only hydrogenase"/>
    <property type="match status" value="1"/>
</dbReference>
<dbReference type="InterPro" id="IPR017896">
    <property type="entry name" value="4Fe4S_Fe-S-bd"/>
</dbReference>
<dbReference type="InterPro" id="IPR050340">
    <property type="entry name" value="Cytosolic_Fe-S_CAF"/>
</dbReference>
<sequence length="498" mass="53383">MSQVTEVVKLRRRVLVEIAKLAFAGVLKEKINEILYNVVTEEGPRYRCCVHKERAVLKERIKLGLSQKSDLELIEAAQKAVAGDVADMPVIHVLSEACDQCPIDKFIVTNACRNCVAHNCINSCPKKAIMVVQNRAYIDKNKCVECGLCKKSCQYSAIIEVNRPCEGACDLGAIQAGNDRRAIIDYSKCVECGSCKTACPFGAISDRSAIVQVVSQLKSKNKVYAVMAPAFIGQFGAKVKPGQVVEALKQIGFADVYEASLGADIVTLEETKEFVSTVPKERKFMTTSCCPAFASMVEKHLPDVANHVSTTVSPMIATGKVIKAKESDAVVVFIGPCIAKKAEAAGCSDVIDYALTFEELMCMMVGAGINITEISESEYHSSASRDGNTFAKAGGVAQAVVDTAAALAPDLEVKVHHCEGLRNCKSALIQINAEKLAVNFFEGMACEGGCIGGPGTLTNSKITSKLVGIFAGASKATVAVENETAAAEIAEDRHWHRK</sequence>
<evidence type="ECO:0000259" key="1">
    <source>
        <dbReference type="PROSITE" id="PS51379"/>
    </source>
</evidence>
<accession>A0A644UZW0</accession>
<dbReference type="InterPro" id="IPR027631">
    <property type="entry name" value="Mono_FeFe_hydrog"/>
</dbReference>
<dbReference type="InterPro" id="IPR004108">
    <property type="entry name" value="Fe_hydrogenase_lsu_C"/>
</dbReference>